<dbReference type="Gene3D" id="1.20.120.450">
    <property type="entry name" value="dinb family like domain"/>
    <property type="match status" value="1"/>
</dbReference>
<evidence type="ECO:0000313" key="2">
    <source>
        <dbReference type="EMBL" id="MEK9500299.1"/>
    </source>
</evidence>
<dbReference type="Pfam" id="PF12867">
    <property type="entry name" value="DinB_2"/>
    <property type="match status" value="1"/>
</dbReference>
<dbReference type="SUPFAM" id="SSF109854">
    <property type="entry name" value="DinB/YfiT-like putative metalloenzymes"/>
    <property type="match status" value="1"/>
</dbReference>
<sequence length="175" mass="19833">MDPRVTHLEALLARFRADLEEAYRALSEPLRSRRPSDGGWSANQVIEHLAETEESILRLLTGFVSRSEVRTDAEYDPDQFSQMLDMPFFLDRSRRVEGRQPRGALDAAEAWESLTQSRAGVLALLKQAEGRRLEDPAYPHPATGHDLNGYQWVAFLALHEGRHADQIRSVSPANR</sequence>
<dbReference type="RefSeq" id="WP_405275174.1">
    <property type="nucleotide sequence ID" value="NZ_JBBHLI010000002.1"/>
</dbReference>
<protein>
    <submittedName>
        <fullName evidence="2">DinB family protein</fullName>
    </submittedName>
</protein>
<organism evidence="2 3">
    <name type="scientific">Gaopeijia maritima</name>
    <dbReference type="NCBI Taxonomy" id="3119007"/>
    <lineage>
        <taxon>Bacteria</taxon>
        <taxon>Pseudomonadati</taxon>
        <taxon>Gemmatimonadota</taxon>
        <taxon>Longimicrobiia</taxon>
        <taxon>Gaopeijiales</taxon>
        <taxon>Gaopeijiaceae</taxon>
        <taxon>Gaopeijia</taxon>
    </lineage>
</organism>
<dbReference type="Proteomes" id="UP001484239">
    <property type="component" value="Unassembled WGS sequence"/>
</dbReference>
<dbReference type="InterPro" id="IPR024775">
    <property type="entry name" value="DinB-like"/>
</dbReference>
<proteinExistence type="predicted"/>
<evidence type="ECO:0000313" key="3">
    <source>
        <dbReference type="Proteomes" id="UP001484239"/>
    </source>
</evidence>
<keyword evidence="3" id="KW-1185">Reference proteome</keyword>
<evidence type="ECO:0000259" key="1">
    <source>
        <dbReference type="Pfam" id="PF12867"/>
    </source>
</evidence>
<accession>A0ABU9E869</accession>
<comment type="caution">
    <text evidence="2">The sequence shown here is derived from an EMBL/GenBank/DDBJ whole genome shotgun (WGS) entry which is preliminary data.</text>
</comment>
<reference evidence="2 3" key="1">
    <citation type="submission" date="2024-02" db="EMBL/GenBank/DDBJ databases">
        <title>A novel Gemmatimonadota bacterium.</title>
        <authorList>
            <person name="Du Z.-J."/>
            <person name="Ye Y.-Q."/>
        </authorList>
    </citation>
    <scope>NUCLEOTIDE SEQUENCE [LARGE SCALE GENOMIC DNA]</scope>
    <source>
        <strain evidence="2 3">DH-20</strain>
    </source>
</reference>
<dbReference type="InterPro" id="IPR034660">
    <property type="entry name" value="DinB/YfiT-like"/>
</dbReference>
<name>A0ABU9E869_9BACT</name>
<gene>
    <name evidence="2" type="ORF">WI372_04865</name>
</gene>
<feature type="domain" description="DinB-like" evidence="1">
    <location>
        <begin position="12"/>
        <end position="167"/>
    </location>
</feature>
<dbReference type="EMBL" id="JBBHLI010000002">
    <property type="protein sequence ID" value="MEK9500299.1"/>
    <property type="molecule type" value="Genomic_DNA"/>
</dbReference>